<evidence type="ECO:0000256" key="2">
    <source>
        <dbReference type="ARBA" id="ARBA00023015"/>
    </source>
</evidence>
<evidence type="ECO:0000256" key="1">
    <source>
        <dbReference type="ARBA" id="ARBA00023012"/>
    </source>
</evidence>
<dbReference type="eggNOG" id="COG3947">
    <property type="taxonomic scope" value="Bacteria"/>
</dbReference>
<keyword evidence="1" id="KW-0902">Two-component regulatory system</keyword>
<sequence>MRALIIDDEKPALLQLERLLQADGRISVAGQFTSVQSGLNHLLENHVDVIFLDIGMPEMNGLEAAEHFYRMQPEIQIVYVTAYNNYAIEAFELHALDYLLKPVDPERFSKTIKRIESHMQLSNMATTPITNPSMAMCFSHLTLMGPSGELKLKWRTQKVQELFSFFIHHTNKWITKETLLETLWPELGLDKATTQLHTSIYQVRKVLKEWGVGAGIEYAHDSYRLLKEGFVTDIELFKQDCTVHSLMAEEDWQRLDAALKRYKGDYLEDHDYFWARPLREELNQMYIEASLRAAGYEHQTGKSQQAIQRLLVLQQKEAFSEEICRSILIIYASMNNYNALLNYYNSYMILLRDELGIEPDVQTTQLYNKLMSEVREDANN</sequence>
<dbReference type="InterPro" id="IPR011990">
    <property type="entry name" value="TPR-like_helical_dom_sf"/>
</dbReference>
<dbReference type="GO" id="GO:0003677">
    <property type="term" value="F:DNA binding"/>
    <property type="evidence" value="ECO:0007669"/>
    <property type="project" value="UniProtKB-KW"/>
</dbReference>
<dbReference type="PANTHER" id="PTHR35807">
    <property type="entry name" value="TRANSCRIPTIONAL REGULATOR REDD-RELATED"/>
    <property type="match status" value="1"/>
</dbReference>
<dbReference type="GO" id="GO:0006355">
    <property type="term" value="P:regulation of DNA-templated transcription"/>
    <property type="evidence" value="ECO:0007669"/>
    <property type="project" value="InterPro"/>
</dbReference>
<evidence type="ECO:0000256" key="4">
    <source>
        <dbReference type="ARBA" id="ARBA00023163"/>
    </source>
</evidence>
<dbReference type="Pfam" id="PF00072">
    <property type="entry name" value="Response_reg"/>
    <property type="match status" value="1"/>
</dbReference>
<keyword evidence="5" id="KW-0597">Phosphoprotein</keyword>
<dbReference type="InterPro" id="IPR011006">
    <property type="entry name" value="CheY-like_superfamily"/>
</dbReference>
<dbReference type="EMBL" id="BAVZ01000022">
    <property type="protein sequence ID" value="GAF10360.1"/>
    <property type="molecule type" value="Genomic_DNA"/>
</dbReference>
<dbReference type="Gene3D" id="3.40.50.2300">
    <property type="match status" value="1"/>
</dbReference>
<keyword evidence="3" id="KW-0238">DNA-binding</keyword>
<dbReference type="Gene3D" id="1.10.10.10">
    <property type="entry name" value="Winged helix-like DNA-binding domain superfamily/Winged helix DNA-binding domain"/>
    <property type="match status" value="1"/>
</dbReference>
<evidence type="ECO:0000313" key="7">
    <source>
        <dbReference type="EMBL" id="GAF10360.1"/>
    </source>
</evidence>
<dbReference type="SUPFAM" id="SSF46894">
    <property type="entry name" value="C-terminal effector domain of the bipartite response regulators"/>
    <property type="match status" value="1"/>
</dbReference>
<evidence type="ECO:0000259" key="6">
    <source>
        <dbReference type="PROSITE" id="PS50110"/>
    </source>
</evidence>
<reference evidence="7 8" key="1">
    <citation type="journal article" date="2014" name="Genome Announc.">
        <title>Draft Genome Sequence of Paenibacillus pini JCM 16418T, Isolated from the Rhizosphere of Pine Tree.</title>
        <authorList>
            <person name="Yuki M."/>
            <person name="Oshima K."/>
            <person name="Suda W."/>
            <person name="Oshida Y."/>
            <person name="Kitamura K."/>
            <person name="Iida Y."/>
            <person name="Hattori M."/>
            <person name="Ohkuma M."/>
        </authorList>
    </citation>
    <scope>NUCLEOTIDE SEQUENCE [LARGE SCALE GENOMIC DNA]</scope>
    <source>
        <strain evidence="7 8">JCM 16418</strain>
    </source>
</reference>
<dbReference type="Proteomes" id="UP000019364">
    <property type="component" value="Unassembled WGS sequence"/>
</dbReference>
<keyword evidence="4" id="KW-0804">Transcription</keyword>
<proteinExistence type="predicted"/>
<dbReference type="SUPFAM" id="SSF48452">
    <property type="entry name" value="TPR-like"/>
    <property type="match status" value="1"/>
</dbReference>
<dbReference type="InterPro" id="IPR036388">
    <property type="entry name" value="WH-like_DNA-bd_sf"/>
</dbReference>
<dbReference type="AlphaFoldDB" id="W7YHG2"/>
<dbReference type="PROSITE" id="PS50110">
    <property type="entry name" value="RESPONSE_REGULATORY"/>
    <property type="match status" value="1"/>
</dbReference>
<dbReference type="SMART" id="SM01043">
    <property type="entry name" value="BTAD"/>
    <property type="match status" value="1"/>
</dbReference>
<dbReference type="GO" id="GO:0000160">
    <property type="term" value="P:phosphorelay signal transduction system"/>
    <property type="evidence" value="ECO:0007669"/>
    <property type="project" value="UniProtKB-KW"/>
</dbReference>
<dbReference type="InterPro" id="IPR001789">
    <property type="entry name" value="Sig_transdc_resp-reg_receiver"/>
</dbReference>
<comment type="caution">
    <text evidence="7">The sequence shown here is derived from an EMBL/GenBank/DDBJ whole genome shotgun (WGS) entry which is preliminary data.</text>
</comment>
<keyword evidence="2" id="KW-0805">Transcription regulation</keyword>
<dbReference type="SMART" id="SM00448">
    <property type="entry name" value="REC"/>
    <property type="match status" value="1"/>
</dbReference>
<dbReference type="Gene3D" id="1.25.40.10">
    <property type="entry name" value="Tetratricopeptide repeat domain"/>
    <property type="match status" value="1"/>
</dbReference>
<dbReference type="InterPro" id="IPR051677">
    <property type="entry name" value="AfsR-DnrI-RedD_regulator"/>
</dbReference>
<gene>
    <name evidence="7" type="ORF">JCM16418_4542</name>
</gene>
<dbReference type="RefSeq" id="WP_036652678.1">
    <property type="nucleotide sequence ID" value="NZ_BAVZ01000022.1"/>
</dbReference>
<keyword evidence="8" id="KW-1185">Reference proteome</keyword>
<dbReference type="InterPro" id="IPR005158">
    <property type="entry name" value="BTAD"/>
</dbReference>
<dbReference type="STRING" id="1236976.JCM16418_4542"/>
<evidence type="ECO:0000313" key="8">
    <source>
        <dbReference type="Proteomes" id="UP000019364"/>
    </source>
</evidence>
<evidence type="ECO:0000256" key="3">
    <source>
        <dbReference type="ARBA" id="ARBA00023125"/>
    </source>
</evidence>
<accession>W7YHG2</accession>
<name>W7YHG2_9BACL</name>
<dbReference type="InterPro" id="IPR016032">
    <property type="entry name" value="Sig_transdc_resp-reg_C-effctor"/>
</dbReference>
<feature type="modified residue" description="4-aspartylphosphate" evidence="5">
    <location>
        <position position="53"/>
    </location>
</feature>
<feature type="domain" description="Response regulatory" evidence="6">
    <location>
        <begin position="2"/>
        <end position="116"/>
    </location>
</feature>
<dbReference type="Pfam" id="PF03704">
    <property type="entry name" value="BTAD"/>
    <property type="match status" value="1"/>
</dbReference>
<protein>
    <submittedName>
        <fullName evidence="7">Response regulator</fullName>
    </submittedName>
</protein>
<organism evidence="7 8">
    <name type="scientific">Paenibacillus pini JCM 16418</name>
    <dbReference type="NCBI Taxonomy" id="1236976"/>
    <lineage>
        <taxon>Bacteria</taxon>
        <taxon>Bacillati</taxon>
        <taxon>Bacillota</taxon>
        <taxon>Bacilli</taxon>
        <taxon>Bacillales</taxon>
        <taxon>Paenibacillaceae</taxon>
        <taxon>Paenibacillus</taxon>
    </lineage>
</organism>
<dbReference type="OrthoDB" id="3190595at2"/>
<evidence type="ECO:0000256" key="5">
    <source>
        <dbReference type="PROSITE-ProRule" id="PRU00169"/>
    </source>
</evidence>
<dbReference type="SUPFAM" id="SSF52172">
    <property type="entry name" value="CheY-like"/>
    <property type="match status" value="1"/>
</dbReference>